<organism evidence="2 3">
    <name type="scientific">Roseimaritima ulvae</name>
    <dbReference type="NCBI Taxonomy" id="980254"/>
    <lineage>
        <taxon>Bacteria</taxon>
        <taxon>Pseudomonadati</taxon>
        <taxon>Planctomycetota</taxon>
        <taxon>Planctomycetia</taxon>
        <taxon>Pirellulales</taxon>
        <taxon>Pirellulaceae</taxon>
        <taxon>Roseimaritima</taxon>
    </lineage>
</organism>
<dbReference type="EMBL" id="CP042914">
    <property type="protein sequence ID" value="QEG39200.1"/>
    <property type="molecule type" value="Genomic_DNA"/>
</dbReference>
<dbReference type="RefSeq" id="WP_148080121.1">
    <property type="nucleotide sequence ID" value="NZ_CP042914.1"/>
</dbReference>
<gene>
    <name evidence="2" type="ORF">UC8_11610</name>
</gene>
<evidence type="ECO:0000313" key="3">
    <source>
        <dbReference type="Proteomes" id="UP000325286"/>
    </source>
</evidence>
<reference evidence="2 3" key="1">
    <citation type="submission" date="2019-08" db="EMBL/GenBank/DDBJ databases">
        <title>Deep-cultivation of Planctomycetes and their phenomic and genomic characterization uncovers novel biology.</title>
        <authorList>
            <person name="Wiegand S."/>
            <person name="Jogler M."/>
            <person name="Boedeker C."/>
            <person name="Pinto D."/>
            <person name="Vollmers J."/>
            <person name="Rivas-Marin E."/>
            <person name="Kohn T."/>
            <person name="Peeters S.H."/>
            <person name="Heuer A."/>
            <person name="Rast P."/>
            <person name="Oberbeckmann S."/>
            <person name="Bunk B."/>
            <person name="Jeske O."/>
            <person name="Meyerdierks A."/>
            <person name="Storesund J.E."/>
            <person name="Kallscheuer N."/>
            <person name="Luecker S."/>
            <person name="Lage O.M."/>
            <person name="Pohl T."/>
            <person name="Merkel B.J."/>
            <person name="Hornburger P."/>
            <person name="Mueller R.-W."/>
            <person name="Bruemmer F."/>
            <person name="Labrenz M."/>
            <person name="Spormann A.M."/>
            <person name="Op den Camp H."/>
            <person name="Overmann J."/>
            <person name="Amann R."/>
            <person name="Jetten M.S.M."/>
            <person name="Mascher T."/>
            <person name="Medema M.H."/>
            <person name="Devos D.P."/>
            <person name="Kaster A.-K."/>
            <person name="Ovreas L."/>
            <person name="Rohde M."/>
            <person name="Galperin M.Y."/>
            <person name="Jogler C."/>
        </authorList>
    </citation>
    <scope>NUCLEOTIDE SEQUENCE [LARGE SCALE GENOMIC DNA]</scope>
    <source>
        <strain evidence="2 3">UC8</strain>
    </source>
</reference>
<evidence type="ECO:0000313" key="2">
    <source>
        <dbReference type="EMBL" id="QEG39200.1"/>
    </source>
</evidence>
<dbReference type="Proteomes" id="UP000325286">
    <property type="component" value="Chromosome"/>
</dbReference>
<protein>
    <submittedName>
        <fullName evidence="2">Uncharacterized protein</fullName>
    </submittedName>
</protein>
<dbReference type="KEGG" id="rul:UC8_11610"/>
<feature type="chain" id="PRO_5022755207" evidence="1">
    <location>
        <begin position="26"/>
        <end position="113"/>
    </location>
</feature>
<feature type="signal peptide" evidence="1">
    <location>
        <begin position="1"/>
        <end position="25"/>
    </location>
</feature>
<sequence length="113" mass="11821" precursor="true">MNGLRGLLIGCVAAGLFAVVDVAQADAGVCCAPAPVCCCPPPPVKVSWCVQVPCTCCSYEVSACVPACCAGVEPCLVDCRKGIFGRKILTYKFPCCDHCVEVVVTKHGRTIVR</sequence>
<keyword evidence="1" id="KW-0732">Signal</keyword>
<keyword evidence="3" id="KW-1185">Reference proteome</keyword>
<dbReference type="AlphaFoldDB" id="A0A5B9QNH0"/>
<dbReference type="OrthoDB" id="286013at2"/>
<proteinExistence type="predicted"/>
<name>A0A5B9QNH0_9BACT</name>
<evidence type="ECO:0000256" key="1">
    <source>
        <dbReference type="SAM" id="SignalP"/>
    </source>
</evidence>
<accession>A0A5B9QNH0</accession>